<keyword evidence="1" id="KW-0472">Membrane</keyword>
<dbReference type="GeneID" id="89457361"/>
<reference evidence="2" key="1">
    <citation type="submission" date="2023-07" db="EMBL/GenBank/DDBJ databases">
        <title>Genome content predicts the carbon catabolic preferences of heterotrophic bacteria.</title>
        <authorList>
            <person name="Gralka M."/>
        </authorList>
    </citation>
    <scope>NUCLEOTIDE SEQUENCE</scope>
    <source>
        <strain evidence="2">I2M16</strain>
    </source>
</reference>
<evidence type="ECO:0000256" key="1">
    <source>
        <dbReference type="SAM" id="Phobius"/>
    </source>
</evidence>
<sequence length="54" mass="5991">MSERAKENNPDQAERPVWLKRVGWLVVIWSASVAGLGVIAWLLKLFMQAAGLSP</sequence>
<dbReference type="Pfam" id="PF10617">
    <property type="entry name" value="DUF2474"/>
    <property type="match status" value="1"/>
</dbReference>
<dbReference type="EMBL" id="JAUOPG010000007">
    <property type="protein sequence ID" value="MDO6454170.1"/>
    <property type="molecule type" value="Genomic_DNA"/>
</dbReference>
<keyword evidence="1" id="KW-1133">Transmembrane helix</keyword>
<feature type="transmembrane region" description="Helical" evidence="1">
    <location>
        <begin position="22"/>
        <end position="43"/>
    </location>
</feature>
<dbReference type="RefSeq" id="WP_075173738.1">
    <property type="nucleotide sequence ID" value="NZ_CAXHZV010000007.1"/>
</dbReference>
<dbReference type="InterPro" id="IPR018895">
    <property type="entry name" value="DUF2474"/>
</dbReference>
<keyword evidence="1" id="KW-0812">Transmembrane</keyword>
<evidence type="ECO:0000313" key="2">
    <source>
        <dbReference type="EMBL" id="MDO6454170.1"/>
    </source>
</evidence>
<dbReference type="AlphaFoldDB" id="A0AAW7XMY3"/>
<evidence type="ECO:0000313" key="3">
    <source>
        <dbReference type="Proteomes" id="UP001169862"/>
    </source>
</evidence>
<dbReference type="Proteomes" id="UP001169862">
    <property type="component" value="Unassembled WGS sequence"/>
</dbReference>
<comment type="caution">
    <text evidence="2">The sequence shown here is derived from an EMBL/GenBank/DDBJ whole genome shotgun (WGS) entry which is preliminary data.</text>
</comment>
<accession>A0AAW7XMY3</accession>
<proteinExistence type="predicted"/>
<name>A0AAW7XMY3_9GAMM</name>
<protein>
    <submittedName>
        <fullName evidence="2">DUF2474 domain-containing protein</fullName>
    </submittedName>
</protein>
<gene>
    <name evidence="2" type="ORF">Q4490_11420</name>
</gene>
<organism evidence="2 3">
    <name type="scientific">Neptunomonas phycophila</name>
    <dbReference type="NCBI Taxonomy" id="1572645"/>
    <lineage>
        <taxon>Bacteria</taxon>
        <taxon>Pseudomonadati</taxon>
        <taxon>Pseudomonadota</taxon>
        <taxon>Gammaproteobacteria</taxon>
        <taxon>Oceanospirillales</taxon>
        <taxon>Oceanospirillaceae</taxon>
        <taxon>Neptunomonas</taxon>
    </lineage>
</organism>